<feature type="compositionally biased region" description="Basic and acidic residues" evidence="1">
    <location>
        <begin position="369"/>
        <end position="379"/>
    </location>
</feature>
<accession>A0A023BDS9</accession>
<evidence type="ECO:0000259" key="2">
    <source>
        <dbReference type="PROSITE" id="PS50296"/>
    </source>
</evidence>
<evidence type="ECO:0000256" key="1">
    <source>
        <dbReference type="SAM" id="MobiDB-lite"/>
    </source>
</evidence>
<gene>
    <name evidence="3" type="ORF">GNI_004390</name>
</gene>
<dbReference type="InterPro" id="IPR001950">
    <property type="entry name" value="SUI1"/>
</dbReference>
<dbReference type="Pfam" id="PF01253">
    <property type="entry name" value="SUI1"/>
    <property type="match status" value="1"/>
</dbReference>
<dbReference type="GO" id="GO:0003743">
    <property type="term" value="F:translation initiation factor activity"/>
    <property type="evidence" value="ECO:0007669"/>
    <property type="project" value="UniProtKB-KW"/>
</dbReference>
<dbReference type="EMBL" id="AFNH02000036">
    <property type="protein sequence ID" value="EZG88490.1"/>
    <property type="molecule type" value="Genomic_DNA"/>
</dbReference>
<evidence type="ECO:0000313" key="3">
    <source>
        <dbReference type="EMBL" id="EZG88490.1"/>
    </source>
</evidence>
<dbReference type="CDD" id="cd21156">
    <property type="entry name" value="PUA_eIF2d-like"/>
    <property type="match status" value="1"/>
</dbReference>
<dbReference type="PROSITE" id="PS50296">
    <property type="entry name" value="SUI1"/>
    <property type="match status" value="1"/>
</dbReference>
<organism evidence="3 4">
    <name type="scientific">Gregarina niphandrodes</name>
    <name type="common">Septate eugregarine</name>
    <dbReference type="NCBI Taxonomy" id="110365"/>
    <lineage>
        <taxon>Eukaryota</taxon>
        <taxon>Sar</taxon>
        <taxon>Alveolata</taxon>
        <taxon>Apicomplexa</taxon>
        <taxon>Conoidasida</taxon>
        <taxon>Gregarinasina</taxon>
        <taxon>Eugregarinorida</taxon>
        <taxon>Gregarinidae</taxon>
        <taxon>Gregarina</taxon>
    </lineage>
</organism>
<dbReference type="OrthoDB" id="199771at2759"/>
<feature type="region of interest" description="Disordered" evidence="1">
    <location>
        <begin position="212"/>
        <end position="247"/>
    </location>
</feature>
<dbReference type="PANTHER" id="PTHR12217">
    <property type="entry name" value="EUKARYOTIC TRANSLATION INITIATION FACTOR 2D"/>
    <property type="match status" value="1"/>
</dbReference>
<dbReference type="InterPro" id="IPR015947">
    <property type="entry name" value="PUA-like_sf"/>
</dbReference>
<dbReference type="InterPro" id="IPR048248">
    <property type="entry name" value="PUA_eIF2d-like"/>
</dbReference>
<reference evidence="3" key="1">
    <citation type="submission" date="2013-12" db="EMBL/GenBank/DDBJ databases">
        <authorList>
            <person name="Omoto C.K."/>
            <person name="Sibley D."/>
            <person name="Venepally P."/>
            <person name="Hadjithomas M."/>
            <person name="Karamycheva S."/>
            <person name="Brunk B."/>
            <person name="Roos D."/>
            <person name="Caler E."/>
            <person name="Lorenzi H."/>
        </authorList>
    </citation>
    <scope>NUCLEOTIDE SEQUENCE</scope>
</reference>
<dbReference type="InterPro" id="IPR039757">
    <property type="entry name" value="EIF2D"/>
</dbReference>
<dbReference type="Pfam" id="PF17832">
    <property type="entry name" value="Pre-PUA"/>
    <property type="match status" value="1"/>
</dbReference>
<dbReference type="PANTHER" id="PTHR12217:SF4">
    <property type="entry name" value="EUKARYOTIC TRANSLATION INITIATION FACTOR 2D"/>
    <property type="match status" value="1"/>
</dbReference>
<dbReference type="InterPro" id="IPR041366">
    <property type="entry name" value="Pre-PUA"/>
</dbReference>
<protein>
    <submittedName>
        <fullName evidence="3">Translation initiation factor SUI1</fullName>
    </submittedName>
</protein>
<dbReference type="VEuPathDB" id="CryptoDB:GNI_004390"/>
<dbReference type="GeneID" id="22910413"/>
<name>A0A023BDS9_GRENI</name>
<feature type="domain" description="SUI1" evidence="2">
    <location>
        <begin position="638"/>
        <end position="709"/>
    </location>
</feature>
<keyword evidence="4" id="KW-1185">Reference proteome</keyword>
<evidence type="ECO:0000313" key="4">
    <source>
        <dbReference type="Proteomes" id="UP000019763"/>
    </source>
</evidence>
<dbReference type="Gene3D" id="3.30.780.10">
    <property type="entry name" value="SUI1-like domain"/>
    <property type="match status" value="1"/>
</dbReference>
<comment type="caution">
    <text evidence="3">The sequence shown here is derived from an EMBL/GenBank/DDBJ whole genome shotgun (WGS) entry which is preliminary data.</text>
</comment>
<proteinExistence type="predicted"/>
<dbReference type="SUPFAM" id="SSF55159">
    <property type="entry name" value="eIF1-like"/>
    <property type="match status" value="1"/>
</dbReference>
<feature type="compositionally biased region" description="Acidic residues" evidence="1">
    <location>
        <begin position="344"/>
        <end position="368"/>
    </location>
</feature>
<keyword evidence="3" id="KW-0396">Initiation factor</keyword>
<feature type="compositionally biased region" description="Basic and acidic residues" evidence="1">
    <location>
        <begin position="214"/>
        <end position="235"/>
    </location>
</feature>
<dbReference type="Pfam" id="PF26292">
    <property type="entry name" value="PUA_elF2D"/>
    <property type="match status" value="1"/>
</dbReference>
<sequence length="719" mass="78832">MFRPKASVTSLVGRSTVLGEKDRKGLRSQFLAQFPKCTKEDFESVCPASSTLSVFSLKGVSCDVYVAESLPLFMTYSAKKKNAALVPTIFTLWRLPDLLPVMYTLEEAVVYMVRGADFMIPGCVNRAALIDAASQDGCVREQLQEGKHWALKTVGNPYPYAVGECCISADEFATATRGKALMITHVIGDLLYKMGQEHVAELPPGFTHTTVESLHPRSGVEDEDGKAEGEIKGEKGALAADEEETGEDTRQKALEANKKLRFPPNAVEAVIELVTLDVLKKRYSNEQCPVSASSIWGVVLAHIPKAVQDAEITVHSWLEARGVHIGSVEGKKPDAQSEVATDNQDSDAEAEAEEEAEAEKAEAEEEAEAEKAEAEKTEAEAEEAEATGSVVRDGWTVSQMTAIDLKQTSWKTAKKYAHHFKQMKIWQVKEIRGEMVVIKINFNHPLFKQYFVLPLTVVAEVGKPKQTTQKVEDAKKLSQKPLRALNVYQPLTTVKDILGKTGALDDKDKTYLTTSEISAALAKAIELSNTSAQEFPSVGQDADPTPTTRTNDWTAVVLRDPALSTLCLNKKDRLALRSGEKNTDSVTRKDLTDKFIQQGFKTISILAPMGTTVENALKNPSKDLIVIEGDAKISISVKKTKRFIRTQIAGIHYFPNIEPKSLAEKLQKQCAAAATVCEVEDVKGKNKPQGVLIQGSVAPECQKFIETNYGIPSTMIEIL</sequence>
<dbReference type="RefSeq" id="XP_011128551.1">
    <property type="nucleotide sequence ID" value="XM_011130249.1"/>
</dbReference>
<dbReference type="Gene3D" id="3.10.400.20">
    <property type="match status" value="1"/>
</dbReference>
<feature type="region of interest" description="Disordered" evidence="1">
    <location>
        <begin position="328"/>
        <end position="391"/>
    </location>
</feature>
<dbReference type="OMA" id="MFGKTIK"/>
<dbReference type="InterPro" id="IPR036877">
    <property type="entry name" value="SUI1_dom_sf"/>
</dbReference>
<dbReference type="eggNOG" id="KOG2522">
    <property type="taxonomic scope" value="Eukaryota"/>
</dbReference>
<dbReference type="SUPFAM" id="SSF88697">
    <property type="entry name" value="PUA domain-like"/>
    <property type="match status" value="1"/>
</dbReference>
<dbReference type="GO" id="GO:0001731">
    <property type="term" value="P:formation of translation preinitiation complex"/>
    <property type="evidence" value="ECO:0007669"/>
    <property type="project" value="InterPro"/>
</dbReference>
<dbReference type="Proteomes" id="UP000019763">
    <property type="component" value="Unassembled WGS sequence"/>
</dbReference>
<dbReference type="AlphaFoldDB" id="A0A023BDS9"/>
<keyword evidence="3" id="KW-0648">Protein biosynthesis</keyword>